<feature type="transmembrane region" description="Helical" evidence="9">
    <location>
        <begin position="450"/>
        <end position="471"/>
    </location>
</feature>
<dbReference type="EMBL" id="ACQL01000085">
    <property type="protein sequence ID" value="EER47330.1"/>
    <property type="molecule type" value="Genomic_DNA"/>
</dbReference>
<dbReference type="Pfam" id="PF00474">
    <property type="entry name" value="SSF"/>
    <property type="match status" value="1"/>
</dbReference>
<keyword evidence="5" id="KW-0769">Symport</keyword>
<feature type="transmembrane region" description="Helical" evidence="9">
    <location>
        <begin position="426"/>
        <end position="444"/>
    </location>
</feature>
<feature type="transmembrane region" description="Helical" evidence="9">
    <location>
        <begin position="6"/>
        <end position="25"/>
    </location>
</feature>
<evidence type="ECO:0000313" key="11">
    <source>
        <dbReference type="Proteomes" id="UP000005532"/>
    </source>
</evidence>
<dbReference type="AlphaFoldDB" id="C5S199"/>
<evidence type="ECO:0000256" key="1">
    <source>
        <dbReference type="ARBA" id="ARBA00004141"/>
    </source>
</evidence>
<evidence type="ECO:0000256" key="2">
    <source>
        <dbReference type="ARBA" id="ARBA00006434"/>
    </source>
</evidence>
<reference evidence="10 11" key="1">
    <citation type="journal article" date="2010" name="Vet. Microbiol.">
        <title>Production of haemolysins by strains of the Actinobacillus minor/porcitonsillarum complex.</title>
        <authorList>
            <person name="Arya G."/>
            <person name="Niven D.F."/>
        </authorList>
    </citation>
    <scope>NUCLEOTIDE SEQUENCE [LARGE SCALE GENOMIC DNA]</scope>
    <source>
        <strain evidence="10 11">NM305</strain>
    </source>
</reference>
<feature type="transmembrane region" description="Helical" evidence="9">
    <location>
        <begin position="123"/>
        <end position="147"/>
    </location>
</feature>
<feature type="transmembrane region" description="Helical" evidence="9">
    <location>
        <begin position="159"/>
        <end position="179"/>
    </location>
</feature>
<feature type="transmembrane region" description="Helical" evidence="9">
    <location>
        <begin position="238"/>
        <end position="255"/>
    </location>
</feature>
<evidence type="ECO:0000256" key="7">
    <source>
        <dbReference type="ARBA" id="ARBA00023136"/>
    </source>
</evidence>
<evidence type="ECO:0000256" key="3">
    <source>
        <dbReference type="ARBA" id="ARBA00022448"/>
    </source>
</evidence>
<feature type="transmembrane region" description="Helical" evidence="9">
    <location>
        <begin position="275"/>
        <end position="300"/>
    </location>
</feature>
<feature type="transmembrane region" description="Helical" evidence="9">
    <location>
        <begin position="368"/>
        <end position="388"/>
    </location>
</feature>
<dbReference type="GO" id="GO:0015293">
    <property type="term" value="F:symporter activity"/>
    <property type="evidence" value="ECO:0007669"/>
    <property type="project" value="UniProtKB-KW"/>
</dbReference>
<feature type="transmembrane region" description="Helical" evidence="9">
    <location>
        <begin position="76"/>
        <end position="95"/>
    </location>
</feature>
<dbReference type="PANTHER" id="PTHR48086">
    <property type="entry name" value="SODIUM/PROLINE SYMPORTER-RELATED"/>
    <property type="match status" value="1"/>
</dbReference>
<evidence type="ECO:0000256" key="4">
    <source>
        <dbReference type="ARBA" id="ARBA00022692"/>
    </source>
</evidence>
<dbReference type="InterPro" id="IPR011849">
    <property type="entry name" value="Na/pantothenate_symporter"/>
</dbReference>
<dbReference type="Gene3D" id="1.20.1730.10">
    <property type="entry name" value="Sodium/glucose cotransporter"/>
    <property type="match status" value="1"/>
</dbReference>
<dbReference type="NCBIfam" id="TIGR02119">
    <property type="entry name" value="panF"/>
    <property type="match status" value="1"/>
</dbReference>
<dbReference type="InterPro" id="IPR001734">
    <property type="entry name" value="Na/solute_symporter"/>
</dbReference>
<dbReference type="GO" id="GO:0036376">
    <property type="term" value="P:sodium ion export across plasma membrane"/>
    <property type="evidence" value="ECO:0007669"/>
    <property type="project" value="InterPro"/>
</dbReference>
<evidence type="ECO:0000256" key="9">
    <source>
        <dbReference type="SAM" id="Phobius"/>
    </source>
</evidence>
<feature type="transmembrane region" description="Helical" evidence="9">
    <location>
        <begin position="191"/>
        <end position="209"/>
    </location>
</feature>
<dbReference type="GO" id="GO:0015081">
    <property type="term" value="F:sodium ion transmembrane transporter activity"/>
    <property type="evidence" value="ECO:0007669"/>
    <property type="project" value="InterPro"/>
</dbReference>
<evidence type="ECO:0000256" key="6">
    <source>
        <dbReference type="ARBA" id="ARBA00022989"/>
    </source>
</evidence>
<protein>
    <submittedName>
        <fullName evidence="10">Sodium/panthothenate symporter</fullName>
    </submittedName>
</protein>
<dbReference type="OrthoDB" id="9814523at2"/>
<accession>C5S199</accession>
<evidence type="ECO:0000256" key="8">
    <source>
        <dbReference type="RuleBase" id="RU362091"/>
    </source>
</evidence>
<dbReference type="PANTHER" id="PTHR48086:SF4">
    <property type="entry name" value="SODIUM_PANTOTHENATE SYMPORTER"/>
    <property type="match status" value="1"/>
</dbReference>
<dbReference type="NCBIfam" id="TIGR00813">
    <property type="entry name" value="sss"/>
    <property type="match status" value="1"/>
</dbReference>
<dbReference type="InterPro" id="IPR050277">
    <property type="entry name" value="Sodium:Solute_Symporter"/>
</dbReference>
<organism evidence="10 11">
    <name type="scientific">Actinobacillus minor NM305</name>
    <dbReference type="NCBI Taxonomy" id="637911"/>
    <lineage>
        <taxon>Bacteria</taxon>
        <taxon>Pseudomonadati</taxon>
        <taxon>Pseudomonadota</taxon>
        <taxon>Gammaproteobacteria</taxon>
        <taxon>Pasteurellales</taxon>
        <taxon>Pasteurellaceae</taxon>
        <taxon>Actinobacillus</taxon>
    </lineage>
</organism>
<dbReference type="PROSITE" id="PS50283">
    <property type="entry name" value="NA_SOLUT_SYMP_3"/>
    <property type="match status" value="1"/>
</dbReference>
<dbReference type="GO" id="GO:0005886">
    <property type="term" value="C:plasma membrane"/>
    <property type="evidence" value="ECO:0007669"/>
    <property type="project" value="TreeGrafter"/>
</dbReference>
<keyword evidence="3" id="KW-0813">Transport</keyword>
<gene>
    <name evidence="10" type="primary">panF</name>
    <name evidence="10" type="ORF">AM305_08384</name>
</gene>
<dbReference type="Proteomes" id="UP000005532">
    <property type="component" value="Unassembled WGS sequence"/>
</dbReference>
<feature type="transmembrane region" description="Helical" evidence="9">
    <location>
        <begin position="46"/>
        <end position="64"/>
    </location>
</feature>
<keyword evidence="4 9" id="KW-0812">Transmembrane</keyword>
<feature type="transmembrane region" description="Helical" evidence="9">
    <location>
        <begin position="394"/>
        <end position="419"/>
    </location>
</feature>
<comment type="subcellular location">
    <subcellularLocation>
        <location evidence="1">Membrane</location>
        <topology evidence="1">Multi-pass membrane protein</topology>
    </subcellularLocation>
</comment>
<comment type="similarity">
    <text evidence="2 8">Belongs to the sodium:solute symporter (SSF) (TC 2.A.21) family.</text>
</comment>
<keyword evidence="6 9" id="KW-1133">Transmembrane helix</keyword>
<name>C5S199_9PAST</name>
<dbReference type="eggNOG" id="COG4145">
    <property type="taxonomic scope" value="Bacteria"/>
</dbReference>
<evidence type="ECO:0000256" key="5">
    <source>
        <dbReference type="ARBA" id="ARBA00022847"/>
    </source>
</evidence>
<dbReference type="CDD" id="cd10327">
    <property type="entry name" value="SLC5sbd_PanF"/>
    <property type="match status" value="1"/>
</dbReference>
<dbReference type="GO" id="GO:0015233">
    <property type="term" value="F:pantothenate transmembrane transporter activity"/>
    <property type="evidence" value="ECO:0007669"/>
    <property type="project" value="InterPro"/>
</dbReference>
<comment type="caution">
    <text evidence="10">The sequence shown here is derived from an EMBL/GenBank/DDBJ whole genome shotgun (WGS) entry which is preliminary data.</text>
</comment>
<sequence length="480" mass="51901">MTNKEMLIPLITYLLFVFGVAYYAYRQRAGSSFLSEYYIGSRSMSGFVLAMTTAATYLGASSFIGGPGAAYKYGLGWVLLAMIQVPAVLLALGVLGKKFALLARKYKAVTINDLLLSRYQNKFVVWISSVALLLSFFAMMTVQFIGAGRLLETTLGLDYRMAVIIFACTVGIYTFIGGFRAVVMTDTIQGLVMIIGTAFLFGGVLYAAGGVENAMNTIQSINPQLLEPYGIDERPLDFTFMTSFWVLVCFGLIGLPQLAVRGMAYKDSASLHKGLVIGTLAVSVLSLGMHLTGAIGRAVIPDLKIPDQVIPTLMVQVLPPLAAGIFLAAPMAAIMSSIDSLLIQSSSTLIKDLYLSFKPSAAKNEKQIQWLSTVITLSFTILLVFASFNPPDMLIWLNMLSFGGLEATFLWVIVLGLYWEKANASGAICSMICGLVSYVIIATFKISIFGFHAIVPALVIGLIGFLVGNVFGMKKGKIFL</sequence>
<dbReference type="RefSeq" id="WP_005823532.1">
    <property type="nucleotide sequence ID" value="NZ_ACQL01000085.1"/>
</dbReference>
<keyword evidence="7 9" id="KW-0472">Membrane</keyword>
<proteinExistence type="inferred from homology"/>
<dbReference type="InterPro" id="IPR038377">
    <property type="entry name" value="Na/Glc_symporter_sf"/>
</dbReference>
<evidence type="ECO:0000313" key="10">
    <source>
        <dbReference type="EMBL" id="EER47330.1"/>
    </source>
</evidence>
<feature type="transmembrane region" description="Helical" evidence="9">
    <location>
        <begin position="320"/>
        <end position="343"/>
    </location>
</feature>